<evidence type="ECO:0000256" key="4">
    <source>
        <dbReference type="ARBA" id="ARBA00022723"/>
    </source>
</evidence>
<dbReference type="SUPFAM" id="SSF52540">
    <property type="entry name" value="P-loop containing nucleoside triphosphate hydrolases"/>
    <property type="match status" value="1"/>
</dbReference>
<name>A0A1R3JNA4_9ROSI</name>
<dbReference type="GO" id="GO:0016740">
    <property type="term" value="F:transferase activity"/>
    <property type="evidence" value="ECO:0007669"/>
    <property type="project" value="UniProtKB-KW"/>
</dbReference>
<comment type="cofactor">
    <cofactor evidence="10">
        <name>[4Fe-4S] cluster</name>
        <dbReference type="ChEBI" id="CHEBI:49883"/>
    </cofactor>
    <text evidence="10">Binds 3 [4Fe-4S] clusters per homodimer. Contains two stable clusters in the N-termini and one labile, bridging cluster between subunits of the homodimer.</text>
</comment>
<dbReference type="InterPro" id="IPR027417">
    <property type="entry name" value="P-loop_NTPase"/>
</dbReference>
<feature type="compositionally biased region" description="Polar residues" evidence="11">
    <location>
        <begin position="30"/>
        <end position="63"/>
    </location>
</feature>
<evidence type="ECO:0000259" key="12">
    <source>
        <dbReference type="PROSITE" id="PS50127"/>
    </source>
</evidence>
<dbReference type="Gene3D" id="3.10.110.10">
    <property type="entry name" value="Ubiquitin Conjugating Enzyme"/>
    <property type="match status" value="1"/>
</dbReference>
<dbReference type="CDD" id="cd02037">
    <property type="entry name" value="Mrp_NBP35"/>
    <property type="match status" value="1"/>
</dbReference>
<dbReference type="InterPro" id="IPR033756">
    <property type="entry name" value="YlxH/NBP35"/>
</dbReference>
<dbReference type="GO" id="GO:0016226">
    <property type="term" value="P:iron-sulfur cluster assembly"/>
    <property type="evidence" value="ECO:0007669"/>
    <property type="project" value="UniProtKB-UniRule"/>
</dbReference>
<evidence type="ECO:0000256" key="5">
    <source>
        <dbReference type="ARBA" id="ARBA00022741"/>
    </source>
</evidence>
<evidence type="ECO:0000313" key="14">
    <source>
        <dbReference type="Proteomes" id="UP000187203"/>
    </source>
</evidence>
<dbReference type="InterPro" id="IPR019591">
    <property type="entry name" value="Mrp/NBP35_ATP-bd"/>
</dbReference>
<dbReference type="HAMAP" id="MF_03038">
    <property type="entry name" value="NUBP1"/>
    <property type="match status" value="1"/>
</dbReference>
<keyword evidence="2 10" id="KW-0963">Cytoplasm</keyword>
<dbReference type="PROSITE" id="PS50127">
    <property type="entry name" value="UBC_2"/>
    <property type="match status" value="1"/>
</dbReference>
<feature type="region of interest" description="Disordered" evidence="11">
    <location>
        <begin position="30"/>
        <end position="97"/>
    </location>
</feature>
<evidence type="ECO:0000256" key="10">
    <source>
        <dbReference type="HAMAP-Rule" id="MF_03038"/>
    </source>
</evidence>
<dbReference type="PANTHER" id="PTHR23264">
    <property type="entry name" value="NUCLEOTIDE-BINDING PROTEIN NBP35 YEAST -RELATED"/>
    <property type="match status" value="1"/>
</dbReference>
<gene>
    <name evidence="10" type="primary">NBP35</name>
    <name evidence="13" type="ORF">COLO4_15327</name>
</gene>
<dbReference type="PANTHER" id="PTHR23264:SF19">
    <property type="entry name" value="CYTOSOLIC FE-S CLUSTER ASSEMBLY FACTOR NUBP2"/>
    <property type="match status" value="1"/>
</dbReference>
<comment type="caution">
    <text evidence="10">Lacks conserved residue(s) required for the propagation of feature annotation.</text>
</comment>
<evidence type="ECO:0000256" key="3">
    <source>
        <dbReference type="ARBA" id="ARBA00022679"/>
    </source>
</evidence>
<comment type="similarity">
    <text evidence="10">Belongs to the Mrp/NBP35 ATP-binding proteins family. NUBP1/NBP35 subfamily.</text>
</comment>
<evidence type="ECO:0000256" key="8">
    <source>
        <dbReference type="ARBA" id="ARBA00023004"/>
    </source>
</evidence>
<evidence type="ECO:0000256" key="6">
    <source>
        <dbReference type="ARBA" id="ARBA00022786"/>
    </source>
</evidence>
<evidence type="ECO:0000256" key="9">
    <source>
        <dbReference type="ARBA" id="ARBA00023014"/>
    </source>
</evidence>
<protein>
    <recommendedName>
        <fullName evidence="10">Cytosolic Fe-S cluster assembly factor NBP35</fullName>
    </recommendedName>
</protein>
<dbReference type="GO" id="GO:0005524">
    <property type="term" value="F:ATP binding"/>
    <property type="evidence" value="ECO:0007669"/>
    <property type="project" value="UniProtKB-KW"/>
</dbReference>
<evidence type="ECO:0000256" key="11">
    <source>
        <dbReference type="SAM" id="MobiDB-lite"/>
    </source>
</evidence>
<keyword evidence="7 10" id="KW-0067">ATP-binding</keyword>
<dbReference type="OrthoDB" id="1741334at2759"/>
<dbReference type="SUPFAM" id="SSF54495">
    <property type="entry name" value="UBC-like"/>
    <property type="match status" value="1"/>
</dbReference>
<keyword evidence="9" id="KW-0411">Iron-sulfur</keyword>
<dbReference type="InterPro" id="IPR000808">
    <property type="entry name" value="Mrp-like_CS"/>
</dbReference>
<dbReference type="Proteomes" id="UP000187203">
    <property type="component" value="Unassembled WGS sequence"/>
</dbReference>
<feature type="region of interest" description="Disordered" evidence="11">
    <location>
        <begin position="158"/>
        <end position="177"/>
    </location>
</feature>
<evidence type="ECO:0000313" key="13">
    <source>
        <dbReference type="EMBL" id="OMO96362.1"/>
    </source>
</evidence>
<dbReference type="FunFam" id="3.10.110.10:FF:000028">
    <property type="entry name" value="Probable ubiquitin-conjugating enzyme E2 23"/>
    <property type="match status" value="1"/>
</dbReference>
<dbReference type="AlphaFoldDB" id="A0A1R3JNA4"/>
<feature type="region of interest" description="Disordered" evidence="11">
    <location>
        <begin position="126"/>
        <end position="151"/>
    </location>
</feature>
<dbReference type="PROSITE" id="PS01215">
    <property type="entry name" value="MRP"/>
    <property type="match status" value="1"/>
</dbReference>
<keyword evidence="3" id="KW-0808">Transferase</keyword>
<dbReference type="InterPro" id="IPR016135">
    <property type="entry name" value="UBQ-conjugating_enzyme/RWD"/>
</dbReference>
<dbReference type="GO" id="GO:0051539">
    <property type="term" value="F:4 iron, 4 sulfur cluster binding"/>
    <property type="evidence" value="ECO:0007669"/>
    <property type="project" value="UniProtKB-UniRule"/>
</dbReference>
<dbReference type="SMART" id="SM00212">
    <property type="entry name" value="UBCc"/>
    <property type="match status" value="1"/>
</dbReference>
<keyword evidence="4" id="KW-0479">Metal-binding</keyword>
<feature type="compositionally biased region" description="Low complexity" evidence="11">
    <location>
        <begin position="141"/>
        <end position="151"/>
    </location>
</feature>
<proteinExistence type="inferred from homology"/>
<comment type="function">
    <text evidence="10">Component of the cytosolic iron-sulfur (Fe-S) protein assembly (CIA) machinery. Required for maturation of extramitochondrial Fe-S proteins. Functions as Fe-S scaffold, mediating the de novo assembly of an Fe-S cluster and its transfer to target apoproteins. Essential for embryo development.</text>
</comment>
<dbReference type="EMBL" id="AWUE01015656">
    <property type="protein sequence ID" value="OMO96362.1"/>
    <property type="molecule type" value="Genomic_DNA"/>
</dbReference>
<dbReference type="HAMAP" id="MF_02040">
    <property type="entry name" value="Mrp_NBP35"/>
    <property type="match status" value="1"/>
</dbReference>
<sequence length="765" mass="84221">MDSKGKTKISYDKWEDNVKDVSAIVQGNSVSVAGSEDSNNPLKTSTSGLTDSHILNSSNSDLSYHNDDEDSEDYADDGDSEDYADDGSDYGDDDDFLYEEDDYSTMQSHFDNVDLPPGLEASIPWLKDPTPSGNLHPELGASTASSAAASQVKAASTSASIVPIESESHQKEEGNKDDGLMQNFLNFKHFDVVDDFSDHHYNNMTSSGEKQPKEWAKRIQDEWRILEKDLPDTIYVRVYEGRMDLLRAVIVGPSGTPYHDGLFVFDCFFPSKYPNEPPMVYYYSGGLRLNPNLYNCGKVCLSLLGTWHGKQTEMWVPGQSTMLQVLVSIQALILNARPFFNEPGYKTSYVGAEGDRKSRQYNEEVFGLSLKTMIYTVRRPPKHFEDFVAGHFRNRARDIIVACQAYKEGATVGSVVIKDGVPDANKIEKGSSEGFKGTLQKLISLLVKEFVKNGSTDYLVAIAERMATVKHKILVLSGKGGVGKSTFSAQLSFALAAKDFQVGLLDIDICGPSIPKMLGLEGQDIHQSNLGWSPVYVESNLGVMSIGFMLPNPDEAVIWRGPRKNGIIKQFLKDVYWGELDFLVVDAPPGTSDEHISIVQFLQATGIDGAIIVTTPQQVSLIDVRKEVNFCKKVGVPVLGVVENMSGLCQPLTDFRFLKLTETGEHTDVTEKVIQYLREKAPEMVDLIAASEVFDSSGGGAAKMCAEMGVPFLGKVPLDPQLCKAAEEGKSCFADQKCSVSAPALKNIIEKLITDYWPDVMSMEQ</sequence>
<keyword evidence="5 10" id="KW-0547">Nucleotide-binding</keyword>
<dbReference type="CDD" id="cd23837">
    <property type="entry name" value="UBCc_UBE2O"/>
    <property type="match status" value="1"/>
</dbReference>
<comment type="subunit">
    <text evidence="10">Homodimer and homotetramer. Predominantly homodimeric.</text>
</comment>
<dbReference type="GO" id="GO:0140663">
    <property type="term" value="F:ATP-dependent FeS chaperone activity"/>
    <property type="evidence" value="ECO:0007669"/>
    <property type="project" value="InterPro"/>
</dbReference>
<evidence type="ECO:0000256" key="1">
    <source>
        <dbReference type="ARBA" id="ARBA00022485"/>
    </source>
</evidence>
<keyword evidence="6" id="KW-0833">Ubl conjugation pathway</keyword>
<feature type="domain" description="UBC core" evidence="12">
    <location>
        <begin position="214"/>
        <end position="374"/>
    </location>
</feature>
<keyword evidence="8" id="KW-0408">Iron</keyword>
<dbReference type="Gene3D" id="3.40.50.300">
    <property type="entry name" value="P-loop containing nucleotide triphosphate hydrolases"/>
    <property type="match status" value="1"/>
</dbReference>
<evidence type="ECO:0000256" key="2">
    <source>
        <dbReference type="ARBA" id="ARBA00022490"/>
    </source>
</evidence>
<feature type="binding site" evidence="10">
    <location>
        <begin position="478"/>
        <end position="485"/>
    </location>
    <ligand>
        <name>ATP</name>
        <dbReference type="ChEBI" id="CHEBI:30616"/>
    </ligand>
</feature>
<dbReference type="Pfam" id="PF10609">
    <property type="entry name" value="ParA"/>
    <property type="match status" value="2"/>
</dbReference>
<dbReference type="InterPro" id="IPR028601">
    <property type="entry name" value="NUBP1/Nbp35"/>
</dbReference>
<keyword evidence="1" id="KW-0004">4Fe-4S</keyword>
<reference evidence="14" key="1">
    <citation type="submission" date="2013-09" db="EMBL/GenBank/DDBJ databases">
        <title>Corchorus olitorius genome sequencing.</title>
        <authorList>
            <person name="Alam M."/>
            <person name="Haque M.S."/>
            <person name="Islam M.S."/>
            <person name="Emdad E.M."/>
            <person name="Islam M.M."/>
            <person name="Ahmed B."/>
            <person name="Halim A."/>
            <person name="Hossen Q.M.M."/>
            <person name="Hossain M.Z."/>
            <person name="Ahmed R."/>
            <person name="Khan M.M."/>
            <person name="Islam R."/>
            <person name="Rashid M.M."/>
            <person name="Khan S.A."/>
            <person name="Rahman M.S."/>
            <person name="Alam M."/>
            <person name="Yahiya A.S."/>
            <person name="Khan M.S."/>
            <person name="Azam M.S."/>
            <person name="Haque T."/>
            <person name="Lashkar M.Z.H."/>
            <person name="Akhand A.I."/>
            <person name="Morshed G."/>
            <person name="Roy S."/>
            <person name="Uddin K.S."/>
            <person name="Rabeya T."/>
            <person name="Hossain A.S."/>
            <person name="Chowdhury A."/>
            <person name="Snigdha A.R."/>
            <person name="Mortoza M.S."/>
            <person name="Matin S.A."/>
            <person name="Hoque S.M.E."/>
            <person name="Islam M.K."/>
            <person name="Roy D.K."/>
            <person name="Haider R."/>
            <person name="Moosa M.M."/>
            <person name="Elias S.M."/>
            <person name="Hasan A.M."/>
            <person name="Jahan S."/>
            <person name="Shafiuddin M."/>
            <person name="Mahmood N."/>
            <person name="Shommy N.S."/>
        </authorList>
    </citation>
    <scope>NUCLEOTIDE SEQUENCE [LARGE SCALE GENOMIC DNA]</scope>
    <source>
        <strain evidence="14">cv. O-4</strain>
    </source>
</reference>
<comment type="subcellular location">
    <subcellularLocation>
        <location evidence="10">Cytoplasm</location>
    </subcellularLocation>
</comment>
<feature type="compositionally biased region" description="Basic and acidic residues" evidence="11">
    <location>
        <begin position="166"/>
        <end position="177"/>
    </location>
</feature>
<dbReference type="Pfam" id="PF00179">
    <property type="entry name" value="UQ_con"/>
    <property type="match status" value="1"/>
</dbReference>
<evidence type="ECO:0000256" key="7">
    <source>
        <dbReference type="ARBA" id="ARBA00022840"/>
    </source>
</evidence>
<keyword evidence="14" id="KW-1185">Reference proteome</keyword>
<comment type="caution">
    <text evidence="13">The sequence shown here is derived from an EMBL/GenBank/DDBJ whole genome shotgun (WGS) entry which is preliminary data.</text>
</comment>
<accession>A0A1R3JNA4</accession>
<organism evidence="13 14">
    <name type="scientific">Corchorus olitorius</name>
    <dbReference type="NCBI Taxonomy" id="93759"/>
    <lineage>
        <taxon>Eukaryota</taxon>
        <taxon>Viridiplantae</taxon>
        <taxon>Streptophyta</taxon>
        <taxon>Embryophyta</taxon>
        <taxon>Tracheophyta</taxon>
        <taxon>Spermatophyta</taxon>
        <taxon>Magnoliopsida</taxon>
        <taxon>eudicotyledons</taxon>
        <taxon>Gunneridae</taxon>
        <taxon>Pentapetalae</taxon>
        <taxon>rosids</taxon>
        <taxon>malvids</taxon>
        <taxon>Malvales</taxon>
        <taxon>Malvaceae</taxon>
        <taxon>Grewioideae</taxon>
        <taxon>Apeibeae</taxon>
        <taxon>Corchorus</taxon>
    </lineage>
</organism>
<dbReference type="GO" id="GO:0005829">
    <property type="term" value="C:cytosol"/>
    <property type="evidence" value="ECO:0007669"/>
    <property type="project" value="TreeGrafter"/>
</dbReference>
<dbReference type="GO" id="GO:0046872">
    <property type="term" value="F:metal ion binding"/>
    <property type="evidence" value="ECO:0007669"/>
    <property type="project" value="UniProtKB-KW"/>
</dbReference>
<dbReference type="STRING" id="93759.A0A1R3JNA4"/>
<comment type="miscellaneous">
    <text evidence="10">Although plant and algal NBP35 proteins lack the characteristic CXXC motif in the C-terminus, thought to be required for Fe-S cluster binding, they can bind a [4Fe-4S] cluster in the C-terminus. Also, in this linage, no CFD1 partner protein homolog as found in other eukaryotes can be found.</text>
</comment>
<feature type="compositionally biased region" description="Acidic residues" evidence="11">
    <location>
        <begin position="67"/>
        <end position="97"/>
    </location>
</feature>
<dbReference type="InterPro" id="IPR000608">
    <property type="entry name" value="UBC"/>
</dbReference>